<dbReference type="Gene3D" id="1.25.40.10">
    <property type="entry name" value="Tetratricopeptide repeat domain"/>
    <property type="match status" value="2"/>
</dbReference>
<gene>
    <name evidence="3" type="ORF">B0J15DRAFT_505081</name>
</gene>
<dbReference type="EMBL" id="JAGTJS010000028">
    <property type="protein sequence ID" value="KAH7232601.1"/>
    <property type="molecule type" value="Genomic_DNA"/>
</dbReference>
<accession>A0A9P9JTD3</accession>
<keyword evidence="1" id="KW-0677">Repeat</keyword>
<dbReference type="InterPro" id="IPR011990">
    <property type="entry name" value="TPR-like_helical_dom_sf"/>
</dbReference>
<dbReference type="OrthoDB" id="5986190at2759"/>
<dbReference type="Proteomes" id="UP000736672">
    <property type="component" value="Unassembled WGS sequence"/>
</dbReference>
<name>A0A9P9JTD3_FUSSL</name>
<comment type="caution">
    <text evidence="3">The sequence shown here is derived from an EMBL/GenBank/DDBJ whole genome shotgun (WGS) entry which is preliminary data.</text>
</comment>
<organism evidence="3 4">
    <name type="scientific">Fusarium solani</name>
    <name type="common">Filamentous fungus</name>
    <dbReference type="NCBI Taxonomy" id="169388"/>
    <lineage>
        <taxon>Eukaryota</taxon>
        <taxon>Fungi</taxon>
        <taxon>Dikarya</taxon>
        <taxon>Ascomycota</taxon>
        <taxon>Pezizomycotina</taxon>
        <taxon>Sordariomycetes</taxon>
        <taxon>Hypocreomycetidae</taxon>
        <taxon>Hypocreales</taxon>
        <taxon>Nectriaceae</taxon>
        <taxon>Fusarium</taxon>
        <taxon>Fusarium solani species complex</taxon>
    </lineage>
</organism>
<keyword evidence="4" id="KW-1185">Reference proteome</keyword>
<dbReference type="SUPFAM" id="SSF48452">
    <property type="entry name" value="TPR-like"/>
    <property type="match status" value="1"/>
</dbReference>
<dbReference type="PANTHER" id="PTHR45641:SF19">
    <property type="entry name" value="NEPHROCYSTIN-3"/>
    <property type="match status" value="1"/>
</dbReference>
<dbReference type="PANTHER" id="PTHR45641">
    <property type="entry name" value="TETRATRICOPEPTIDE REPEAT PROTEIN (AFU_ORTHOLOGUE AFUA_6G03870)"/>
    <property type="match status" value="1"/>
</dbReference>
<proteinExistence type="predicted"/>
<dbReference type="AlphaFoldDB" id="A0A9P9JTD3"/>
<evidence type="ECO:0000256" key="2">
    <source>
        <dbReference type="ARBA" id="ARBA00022803"/>
    </source>
</evidence>
<evidence type="ECO:0000313" key="4">
    <source>
        <dbReference type="Proteomes" id="UP000736672"/>
    </source>
</evidence>
<keyword evidence="2" id="KW-0802">TPR repeat</keyword>
<protein>
    <submittedName>
        <fullName evidence="3">Uncharacterized protein</fullName>
    </submittedName>
</protein>
<sequence>MPFRRRDFSRVRVKEGPEYDSGKDSCKRERVEVLFLSCSPPTELNANIKASADILHNYSVPYRSAFLRLDVEPSAKDIEDPRAEARSQLQAWMERRQREPPRSPGKILKRKRPSRYFIIVDETASSMIKDIMSHHNSSLRENTVGLVFLEDNRTAMTSGKLGWRDTGTLHQKHDDLFGNILLRSENDAFQKRTWILSIDQYASRTDYNREGFIGSLKEPFRVAIRDLTDAGKSQHQVQPIRATKSPHMQTKLYSDYLIEQRDRLDAAAGYPSSQRNLIKGAHWLEAHSGLSDRETGMQCPQLEHLVKAPGSPSFQKNPDTEAPALKAHTPSEWKEEKQFLRLRDHAEACLSNSDLKHALVAFQRCLKMDIPWPDARWEITGSLALVQMGLGHYAKAEEELQNLLGNITITGLDDKGREAVANIRRETTFRHALALSRLEKHNEALKCLSMIEIPTESEQPSIQAEEALMLQGKISRLQALSRAYLGFQDLQNLKNDLDEADRCCKGLSDVPPPDGEKPGRVNTFKYRWTEISTSLNKSRVLMLQGGYKSALEILQPALQDAILKVGEADVLTLEATLLSCQLQILTGQVRRGRQSCERCADVIVDALGPEHNLALEAEYLLITADQAEGLLTLALDDSLALCHRAESRTDFGPKHPTTLRYRSQLGGLHLQRGNYLEAESILESAWSHSADELSLEVHPNTLRIQSQLALARYHLGKLDMAERDVWTALRGQLNTYLRMKDGYLGLEHDCDNELSKKMPFVLDDIGGIYSAPRSTFDDQMPHPDILISLLTLGKVLSRKQEPNLDLVLKIFWLVLVSAKKQLGPSHELSLAASLAMGEVFSGRGRMESDDTQQQRKYYLKAASYYNFVVCPGSSIDGPDHLPDTWEGGHEVAKGSPILQQLEKHHPIVLHARREFLVVSILGCDDVMNDIKYVQRCKKELEFILTAQQSRLGWNHPLRLKTLFSLLALQVGLNEPRDEVLKTQEELMGRLRREDVQRQRYLECLLMEENVAEVLYGRPDLRERCQVVAEGIGIAVGEWRPIDRSLRDAAKRIKDRTEAMLRSLLET</sequence>
<reference evidence="3" key="1">
    <citation type="journal article" date="2021" name="Nat. Commun.">
        <title>Genetic determinants of endophytism in the Arabidopsis root mycobiome.</title>
        <authorList>
            <person name="Mesny F."/>
            <person name="Miyauchi S."/>
            <person name="Thiergart T."/>
            <person name="Pickel B."/>
            <person name="Atanasova L."/>
            <person name="Karlsson M."/>
            <person name="Huettel B."/>
            <person name="Barry K.W."/>
            <person name="Haridas S."/>
            <person name="Chen C."/>
            <person name="Bauer D."/>
            <person name="Andreopoulos W."/>
            <person name="Pangilinan J."/>
            <person name="LaButti K."/>
            <person name="Riley R."/>
            <person name="Lipzen A."/>
            <person name="Clum A."/>
            <person name="Drula E."/>
            <person name="Henrissat B."/>
            <person name="Kohler A."/>
            <person name="Grigoriev I.V."/>
            <person name="Martin F.M."/>
            <person name="Hacquard S."/>
        </authorList>
    </citation>
    <scope>NUCLEOTIDE SEQUENCE</scope>
    <source>
        <strain evidence="3">FSSC 5 MPI-SDFR-AT-0091</strain>
    </source>
</reference>
<evidence type="ECO:0000256" key="1">
    <source>
        <dbReference type="ARBA" id="ARBA00022737"/>
    </source>
</evidence>
<evidence type="ECO:0000313" key="3">
    <source>
        <dbReference type="EMBL" id="KAH7232601.1"/>
    </source>
</evidence>